<comment type="caution">
    <text evidence="4">The sequence shown here is derived from an EMBL/GenBank/DDBJ whole genome shotgun (WGS) entry which is preliminary data.</text>
</comment>
<comment type="subcellular location">
    <subcellularLocation>
        <location evidence="1">Membrane</location>
    </subcellularLocation>
</comment>
<feature type="signal peptide" evidence="3">
    <location>
        <begin position="1"/>
        <end position="24"/>
    </location>
</feature>
<dbReference type="PANTHER" id="PTHR37042">
    <property type="entry name" value="OUTER MEMBRANE PROTEIN RV1973"/>
    <property type="match status" value="1"/>
</dbReference>
<evidence type="ECO:0000256" key="2">
    <source>
        <dbReference type="ARBA" id="ARBA00023136"/>
    </source>
</evidence>
<evidence type="ECO:0000256" key="1">
    <source>
        <dbReference type="ARBA" id="ARBA00004370"/>
    </source>
</evidence>
<evidence type="ECO:0000256" key="3">
    <source>
        <dbReference type="SAM" id="SignalP"/>
    </source>
</evidence>
<dbReference type="Proteomes" id="UP000520767">
    <property type="component" value="Unassembled WGS sequence"/>
</dbReference>
<accession>A0A7W7Q4Q6</accession>
<dbReference type="RefSeq" id="WP_184811179.1">
    <property type="nucleotide sequence ID" value="NZ_JACHJQ010000003.1"/>
</dbReference>
<sequence length="170" mass="17661">MSRWGISRSAVVLAVVLGTSPIAAVSSAAQEEDVGPGNRALIDAAATSAAIDAATSISEDLFSYTYTDLAAHEATFGRLTTGAFSSRYGELFSAVGTQATAQQLTLTSTVVESAVQVLNDDSAGVLVFLDQEAGSAATGRKTASTAAFRATMHRVDGEWKFAGIDLYEDR</sequence>
<name>A0A7W7Q4Q6_9PSEU</name>
<evidence type="ECO:0000313" key="5">
    <source>
        <dbReference type="Proteomes" id="UP000520767"/>
    </source>
</evidence>
<keyword evidence="2" id="KW-0472">Membrane</keyword>
<feature type="chain" id="PRO_5039556012" evidence="3">
    <location>
        <begin position="25"/>
        <end position="170"/>
    </location>
</feature>
<organism evidence="4 5">
    <name type="scientific">Actinophytocola algeriensis</name>
    <dbReference type="NCBI Taxonomy" id="1768010"/>
    <lineage>
        <taxon>Bacteria</taxon>
        <taxon>Bacillati</taxon>
        <taxon>Actinomycetota</taxon>
        <taxon>Actinomycetes</taxon>
        <taxon>Pseudonocardiales</taxon>
        <taxon>Pseudonocardiaceae</taxon>
    </lineage>
</organism>
<gene>
    <name evidence="4" type="ORF">FHR82_003272</name>
</gene>
<keyword evidence="5" id="KW-1185">Reference proteome</keyword>
<dbReference type="EMBL" id="JACHJQ010000003">
    <property type="protein sequence ID" value="MBB4907052.1"/>
    <property type="molecule type" value="Genomic_DNA"/>
</dbReference>
<evidence type="ECO:0000313" key="4">
    <source>
        <dbReference type="EMBL" id="MBB4907052.1"/>
    </source>
</evidence>
<keyword evidence="3" id="KW-0732">Signal</keyword>
<protein>
    <submittedName>
        <fullName evidence="4">Mce-associated membrane protein</fullName>
    </submittedName>
</protein>
<dbReference type="AlphaFoldDB" id="A0A7W7Q4Q6"/>
<dbReference type="GO" id="GO:0016020">
    <property type="term" value="C:membrane"/>
    <property type="evidence" value="ECO:0007669"/>
    <property type="project" value="UniProtKB-SubCell"/>
</dbReference>
<reference evidence="4 5" key="1">
    <citation type="submission" date="2020-08" db="EMBL/GenBank/DDBJ databases">
        <title>Genomic Encyclopedia of Type Strains, Phase III (KMG-III): the genomes of soil and plant-associated and newly described type strains.</title>
        <authorList>
            <person name="Whitman W."/>
        </authorList>
    </citation>
    <scope>NUCLEOTIDE SEQUENCE [LARGE SCALE GENOMIC DNA]</scope>
    <source>
        <strain evidence="4 5">CECT 8960</strain>
    </source>
</reference>
<proteinExistence type="predicted"/>
<dbReference type="PANTHER" id="PTHR37042:SF4">
    <property type="entry name" value="OUTER MEMBRANE PROTEIN RV1973"/>
    <property type="match status" value="1"/>
</dbReference>